<dbReference type="EMBL" id="SHNN01000001">
    <property type="protein sequence ID" value="MCX2979867.1"/>
    <property type="molecule type" value="Genomic_DNA"/>
</dbReference>
<gene>
    <name evidence="4" type="primary">mnmH</name>
    <name evidence="2" type="synonym">selU</name>
    <name evidence="4" type="ORF">EYC98_03205</name>
</gene>
<dbReference type="PANTHER" id="PTHR30401">
    <property type="entry name" value="TRNA 2-SELENOURIDINE SYNTHASE"/>
    <property type="match status" value="1"/>
</dbReference>
<comment type="catalytic activity">
    <reaction evidence="2">
        <text>5-methylaminomethyl-2-thiouridine(34) in tRNA + (2E)-geranyl diphosphate = 5-methylaminomethyl-S-(2E)-geranyl-thiouridine(34) in tRNA + diphosphate</text>
        <dbReference type="Rhea" id="RHEA:14085"/>
        <dbReference type="Rhea" id="RHEA-COMP:10195"/>
        <dbReference type="Rhea" id="RHEA-COMP:14654"/>
        <dbReference type="ChEBI" id="CHEBI:33019"/>
        <dbReference type="ChEBI" id="CHEBI:58057"/>
        <dbReference type="ChEBI" id="CHEBI:74455"/>
        <dbReference type="ChEBI" id="CHEBI:140632"/>
    </reaction>
</comment>
<dbReference type="RefSeq" id="WP_279243856.1">
    <property type="nucleotide sequence ID" value="NZ_SHNN01000001.1"/>
</dbReference>
<dbReference type="NCBIfam" id="TIGR03167">
    <property type="entry name" value="tRNA_sel_U_synt"/>
    <property type="match status" value="1"/>
</dbReference>
<comment type="subunit">
    <text evidence="2">Monomer.</text>
</comment>
<evidence type="ECO:0000256" key="2">
    <source>
        <dbReference type="HAMAP-Rule" id="MF_01622"/>
    </source>
</evidence>
<comment type="catalytic activity">
    <reaction evidence="2">
        <text>5-methylaminomethyl-S-(2E)-geranyl-thiouridine(34) in tRNA + selenophosphate + H(+) = 5-methylaminomethyl-2-(Se-phospho)selenouridine(34) in tRNA + (2E)-thiogeraniol</text>
        <dbReference type="Rhea" id="RHEA:60172"/>
        <dbReference type="Rhea" id="RHEA-COMP:14654"/>
        <dbReference type="Rhea" id="RHEA-COMP:15523"/>
        <dbReference type="ChEBI" id="CHEBI:15378"/>
        <dbReference type="ChEBI" id="CHEBI:16144"/>
        <dbReference type="ChEBI" id="CHEBI:140632"/>
        <dbReference type="ChEBI" id="CHEBI:143702"/>
        <dbReference type="ChEBI" id="CHEBI:143703"/>
    </reaction>
</comment>
<comment type="catalytic activity">
    <reaction evidence="2">
        <text>5-methylaminomethyl-2-(Se-phospho)selenouridine(34) in tRNA + H2O = 5-methylaminomethyl-2-selenouridine(34) in tRNA + phosphate</text>
        <dbReference type="Rhea" id="RHEA:60176"/>
        <dbReference type="Rhea" id="RHEA-COMP:10196"/>
        <dbReference type="Rhea" id="RHEA-COMP:15523"/>
        <dbReference type="ChEBI" id="CHEBI:15377"/>
        <dbReference type="ChEBI" id="CHEBI:43474"/>
        <dbReference type="ChEBI" id="CHEBI:82743"/>
        <dbReference type="ChEBI" id="CHEBI:143702"/>
    </reaction>
</comment>
<comment type="similarity">
    <text evidence="2">Belongs to the SelU family.</text>
</comment>
<dbReference type="NCBIfam" id="NF008751">
    <property type="entry name" value="PRK11784.1-3"/>
    <property type="match status" value="1"/>
</dbReference>
<dbReference type="Gene3D" id="3.40.250.10">
    <property type="entry name" value="Rhodanese-like domain"/>
    <property type="match status" value="1"/>
</dbReference>
<feature type="domain" description="Rhodanese" evidence="3">
    <location>
        <begin position="14"/>
        <end position="136"/>
    </location>
</feature>
<keyword evidence="1 2" id="KW-0711">Selenium</keyword>
<feature type="active site" description="S-selanylcysteine intermediate" evidence="2">
    <location>
        <position position="97"/>
    </location>
</feature>
<name>A0ABT3TC60_9GAMM</name>
<dbReference type="SUPFAM" id="SSF52821">
    <property type="entry name" value="Rhodanese/Cell cycle control phosphatase"/>
    <property type="match status" value="1"/>
</dbReference>
<dbReference type="PROSITE" id="PS50206">
    <property type="entry name" value="RHODANESE_3"/>
    <property type="match status" value="1"/>
</dbReference>
<dbReference type="InterPro" id="IPR058840">
    <property type="entry name" value="AAA_SelU"/>
</dbReference>
<comment type="caution">
    <text evidence="4">The sequence shown here is derived from an EMBL/GenBank/DDBJ whole genome shotgun (WGS) entry which is preliminary data.</text>
</comment>
<dbReference type="Pfam" id="PF26341">
    <property type="entry name" value="AAA_SelU"/>
    <property type="match status" value="1"/>
</dbReference>
<evidence type="ECO:0000256" key="1">
    <source>
        <dbReference type="ARBA" id="ARBA00023266"/>
    </source>
</evidence>
<evidence type="ECO:0000313" key="4">
    <source>
        <dbReference type="EMBL" id="MCX2979867.1"/>
    </source>
</evidence>
<evidence type="ECO:0000259" key="3">
    <source>
        <dbReference type="PROSITE" id="PS50206"/>
    </source>
</evidence>
<dbReference type="EC" id="2.9.1.3" evidence="2"/>
<organism evidence="4 5">
    <name type="scientific">Candidatus Litorirhabdus singularis</name>
    <dbReference type="NCBI Taxonomy" id="2518993"/>
    <lineage>
        <taxon>Bacteria</taxon>
        <taxon>Pseudomonadati</taxon>
        <taxon>Pseudomonadota</taxon>
        <taxon>Gammaproteobacteria</taxon>
        <taxon>Cellvibrionales</taxon>
        <taxon>Halieaceae</taxon>
        <taxon>Candidatus Litorirhabdus</taxon>
    </lineage>
</organism>
<comment type="function">
    <text evidence="2">Involved in the post-transcriptional modification of the uridine at the wobble position (U34) of tRNA(Lys), tRNA(Glu) and tRNA(Gln). Catalyzes the conversion of 2-thiouridine (S2U-RNA) to 2-selenouridine (Se2U-RNA). Acts in a two-step process involving geranylation of 2-thiouridine (S2U) to S-geranyl-2-thiouridine (geS2U) and subsequent selenation of the latter derivative to 2-selenouridine (Se2U) in the tRNA chain.</text>
</comment>
<dbReference type="InterPro" id="IPR027417">
    <property type="entry name" value="P-loop_NTPase"/>
</dbReference>
<comment type="catalytic activity">
    <reaction evidence="2">
        <text>5-methylaminomethyl-2-thiouridine(34) in tRNA + selenophosphate + (2E)-geranyl diphosphate + H2O + H(+) = 5-methylaminomethyl-2-selenouridine(34) in tRNA + (2E)-thiogeraniol + phosphate + diphosphate</text>
        <dbReference type="Rhea" id="RHEA:42716"/>
        <dbReference type="Rhea" id="RHEA-COMP:10195"/>
        <dbReference type="Rhea" id="RHEA-COMP:10196"/>
        <dbReference type="ChEBI" id="CHEBI:15377"/>
        <dbReference type="ChEBI" id="CHEBI:15378"/>
        <dbReference type="ChEBI" id="CHEBI:16144"/>
        <dbReference type="ChEBI" id="CHEBI:33019"/>
        <dbReference type="ChEBI" id="CHEBI:43474"/>
        <dbReference type="ChEBI" id="CHEBI:58057"/>
        <dbReference type="ChEBI" id="CHEBI:74455"/>
        <dbReference type="ChEBI" id="CHEBI:82743"/>
        <dbReference type="ChEBI" id="CHEBI:143703"/>
        <dbReference type="EC" id="2.9.1.3"/>
    </reaction>
</comment>
<accession>A0ABT3TC60</accession>
<keyword evidence="2" id="KW-0808">Transferase</keyword>
<dbReference type="NCBIfam" id="NF008750">
    <property type="entry name" value="PRK11784.1-2"/>
    <property type="match status" value="1"/>
</dbReference>
<dbReference type="PANTHER" id="PTHR30401:SF0">
    <property type="entry name" value="TRNA 2-SELENOURIDINE SYNTHASE"/>
    <property type="match status" value="1"/>
</dbReference>
<dbReference type="InterPro" id="IPR001763">
    <property type="entry name" value="Rhodanese-like_dom"/>
</dbReference>
<evidence type="ECO:0000313" key="5">
    <source>
        <dbReference type="Proteomes" id="UP001143362"/>
    </source>
</evidence>
<dbReference type="SMART" id="SM00450">
    <property type="entry name" value="RHOD"/>
    <property type="match status" value="1"/>
</dbReference>
<protein>
    <recommendedName>
        <fullName evidence="2">tRNA 2-selenouridine synthase</fullName>
        <ecNumber evidence="2">2.9.1.3</ecNumber>
    </recommendedName>
</protein>
<dbReference type="InterPro" id="IPR036873">
    <property type="entry name" value="Rhodanese-like_dom_sf"/>
</dbReference>
<dbReference type="Proteomes" id="UP001143362">
    <property type="component" value="Unassembled WGS sequence"/>
</dbReference>
<dbReference type="InterPro" id="IPR017582">
    <property type="entry name" value="SelU"/>
</dbReference>
<reference evidence="4" key="1">
    <citation type="submission" date="2019-02" db="EMBL/GenBank/DDBJ databases">
        <authorList>
            <person name="Li S.-H."/>
        </authorList>
    </citation>
    <scope>NUCLEOTIDE SEQUENCE</scope>
    <source>
        <strain evidence="4">IMCC14734</strain>
    </source>
</reference>
<dbReference type="SUPFAM" id="SSF52540">
    <property type="entry name" value="P-loop containing nucleoside triphosphate hydrolases"/>
    <property type="match status" value="1"/>
</dbReference>
<sequence length="367" mass="41208">MAERDDTDDYRALLLAGTPLLDTRAPVEFARGAFPGAVNLPLMDDNERHLVGIRYKQAGQQAAIALGEELVADELKAQRLAAWQAFATAHPEGYLYCFRGGLRSQTVQRWLHEAGLEYPLVLGGYKAVRRYLVDELPHSLAAMRTVLVAGRTGSGKTRVIEALPDAVDLEGLAHHRGSTFGQLPEPQPSQIDFENAVGIALMRAQERGEHTLVLEDEGHLIGRCALPEALREVMTQAPLLVVEESVESRIAVVEEDYVIDLGRRYRERWGAEGTQLHQQYLLEGLDRIRKRLGGAAHVELRAEMEAAFTAQDRDNATSHHQGWIRHLLVKYYDPMYDYQLERRDGQIMARGSRQEITEQARTMLVAQ</sequence>
<dbReference type="HAMAP" id="MF_01622">
    <property type="entry name" value="tRNA_sel_U_synth"/>
    <property type="match status" value="1"/>
</dbReference>
<proteinExistence type="inferred from homology"/>
<keyword evidence="5" id="KW-1185">Reference proteome</keyword>